<dbReference type="Pfam" id="PF09906">
    <property type="entry name" value="DUF2135"/>
    <property type="match status" value="1"/>
</dbReference>
<evidence type="ECO:0000259" key="1">
    <source>
        <dbReference type="Pfam" id="PF09906"/>
    </source>
</evidence>
<comment type="caution">
    <text evidence="2">The sequence shown here is derived from an EMBL/GenBank/DDBJ whole genome shotgun (WGS) entry which is preliminary data.</text>
</comment>
<protein>
    <submittedName>
        <fullName evidence="2">YfaP family protein</fullName>
    </submittedName>
</protein>
<sequence>MGYEKIKDWRPMDPQSTRDYALALADNKKYQEALNELYAVLTKSYSQEAAFRDEGIEEVIVIEINELLALHRNQLDITKIDKRIIANLPVDVRVVLNWNKADTDIDLWVTAPNGEKCYYSNKQISIGGRISNDFTDGFGPEQFLLKKAIKGTYKVETNFFGENQLTISGPTTLMAEIYLYYASGKQTRKIITLQSGENGKEADGMLVGEFRF</sequence>
<gene>
    <name evidence="2" type="ORF">MKP09_24055</name>
</gene>
<evidence type="ECO:0000313" key="3">
    <source>
        <dbReference type="Proteomes" id="UP001202248"/>
    </source>
</evidence>
<proteinExistence type="predicted"/>
<dbReference type="InterPro" id="IPR019220">
    <property type="entry name" value="DUF2135"/>
</dbReference>
<name>A0ABS9SR02_9BACT</name>
<feature type="domain" description="DUF2135" evidence="1">
    <location>
        <begin position="148"/>
        <end position="193"/>
    </location>
</feature>
<dbReference type="EMBL" id="JAKWBL010000004">
    <property type="protein sequence ID" value="MCH5600770.1"/>
    <property type="molecule type" value="Genomic_DNA"/>
</dbReference>
<evidence type="ECO:0000313" key="2">
    <source>
        <dbReference type="EMBL" id="MCH5600770.1"/>
    </source>
</evidence>
<organism evidence="2 3">
    <name type="scientific">Niabella ginsengisoli</name>
    <dbReference type="NCBI Taxonomy" id="522298"/>
    <lineage>
        <taxon>Bacteria</taxon>
        <taxon>Pseudomonadati</taxon>
        <taxon>Bacteroidota</taxon>
        <taxon>Chitinophagia</taxon>
        <taxon>Chitinophagales</taxon>
        <taxon>Chitinophagaceae</taxon>
        <taxon>Niabella</taxon>
    </lineage>
</organism>
<reference evidence="2 3" key="1">
    <citation type="submission" date="2022-02" db="EMBL/GenBank/DDBJ databases">
        <authorList>
            <person name="Min J."/>
        </authorList>
    </citation>
    <scope>NUCLEOTIDE SEQUENCE [LARGE SCALE GENOMIC DNA]</scope>
    <source>
        <strain evidence="2 3">GR10-1</strain>
    </source>
</reference>
<keyword evidence="3" id="KW-1185">Reference proteome</keyword>
<dbReference type="Proteomes" id="UP001202248">
    <property type="component" value="Unassembled WGS sequence"/>
</dbReference>
<dbReference type="RefSeq" id="WP_240833164.1">
    <property type="nucleotide sequence ID" value="NZ_JAKWBL010000004.1"/>
</dbReference>
<accession>A0ABS9SR02</accession>